<evidence type="ECO:0000256" key="8">
    <source>
        <dbReference type="ARBA" id="ARBA00035112"/>
    </source>
</evidence>
<reference evidence="10" key="1">
    <citation type="submission" date="2022-10" db="EMBL/GenBank/DDBJ databases">
        <title>Tapping the CABI collections for fungal endophytes: first genome assemblies for Collariella, Neodidymelliopsis, Ascochyta clinopodiicola, Didymella pomorum, Didymosphaeria variabile, Neocosmospora piperis and Neocucurbitaria cava.</title>
        <authorList>
            <person name="Hill R."/>
        </authorList>
    </citation>
    <scope>NUCLEOTIDE SEQUENCE</scope>
    <source>
        <strain evidence="10">IMI 355082</strain>
    </source>
</reference>
<dbReference type="PANTHER" id="PTHR33365">
    <property type="entry name" value="YALI0B05434P"/>
    <property type="match status" value="1"/>
</dbReference>
<keyword evidence="5" id="KW-0843">Virulence</keyword>
<keyword evidence="4" id="KW-0560">Oxidoreductase</keyword>
<dbReference type="GO" id="GO:0016491">
    <property type="term" value="F:oxidoreductase activity"/>
    <property type="evidence" value="ECO:0007669"/>
    <property type="project" value="UniProtKB-KW"/>
</dbReference>
<dbReference type="InterPro" id="IPR021765">
    <property type="entry name" value="UstYa-like"/>
</dbReference>
<evidence type="ECO:0000313" key="11">
    <source>
        <dbReference type="Proteomes" id="UP001140453"/>
    </source>
</evidence>
<keyword evidence="3 9" id="KW-1133">Transmembrane helix</keyword>
<feature type="transmembrane region" description="Helical" evidence="9">
    <location>
        <begin position="44"/>
        <end position="63"/>
    </location>
</feature>
<evidence type="ECO:0000256" key="3">
    <source>
        <dbReference type="ARBA" id="ARBA00022989"/>
    </source>
</evidence>
<dbReference type="Proteomes" id="UP001140453">
    <property type="component" value="Unassembled WGS sequence"/>
</dbReference>
<gene>
    <name evidence="10" type="ORF">N0V93_005980</name>
</gene>
<dbReference type="EMBL" id="JAPEVB010000004">
    <property type="protein sequence ID" value="KAJ4388522.1"/>
    <property type="molecule type" value="Genomic_DNA"/>
</dbReference>
<accession>A0A9W9CVA1</accession>
<comment type="subcellular location">
    <subcellularLocation>
        <location evidence="1">Membrane</location>
        <topology evidence="1">Single-pass membrane protein</topology>
    </subcellularLocation>
</comment>
<comment type="caution">
    <text evidence="10">The sequence shown here is derived from an EMBL/GenBank/DDBJ whole genome shotgun (WGS) entry which is preliminary data.</text>
</comment>
<keyword evidence="11" id="KW-1185">Reference proteome</keyword>
<evidence type="ECO:0000256" key="4">
    <source>
        <dbReference type="ARBA" id="ARBA00023002"/>
    </source>
</evidence>
<evidence type="ECO:0000313" key="10">
    <source>
        <dbReference type="EMBL" id="KAJ4388522.1"/>
    </source>
</evidence>
<evidence type="ECO:0000256" key="7">
    <source>
        <dbReference type="ARBA" id="ARBA00023180"/>
    </source>
</evidence>
<evidence type="ECO:0000256" key="1">
    <source>
        <dbReference type="ARBA" id="ARBA00004167"/>
    </source>
</evidence>
<sequence>MSRSSTTGERAPFLNDEESCGQLKEADGEHPVFAAPSRRDRLSWFGYCFHAGMLIINIAWFAANVLNSPPAPILNSTTGNDKPLKLIKGPGPIFMEPLDAPIEYNTIRWTLPIGKRSAFTSFDREVADEAWSTRGVSANQGWLKIPKEDLAGMNETSVEFKDGKGSLLAMDVFHQLHCLNYIRKKMDPYKDSYPIIEEDAQIHPLYHIRE</sequence>
<evidence type="ECO:0000256" key="9">
    <source>
        <dbReference type="SAM" id="Phobius"/>
    </source>
</evidence>
<evidence type="ECO:0000256" key="6">
    <source>
        <dbReference type="ARBA" id="ARBA00023136"/>
    </source>
</evidence>
<proteinExistence type="inferred from homology"/>
<dbReference type="GO" id="GO:0043386">
    <property type="term" value="P:mycotoxin biosynthetic process"/>
    <property type="evidence" value="ECO:0007669"/>
    <property type="project" value="InterPro"/>
</dbReference>
<keyword evidence="6 9" id="KW-0472">Membrane</keyword>
<keyword evidence="7" id="KW-0325">Glycoprotein</keyword>
<dbReference type="GO" id="GO:0016020">
    <property type="term" value="C:membrane"/>
    <property type="evidence" value="ECO:0007669"/>
    <property type="project" value="UniProtKB-SubCell"/>
</dbReference>
<evidence type="ECO:0000256" key="2">
    <source>
        <dbReference type="ARBA" id="ARBA00022692"/>
    </source>
</evidence>
<organism evidence="10 11">
    <name type="scientific">Gnomoniopsis smithogilvyi</name>
    <dbReference type="NCBI Taxonomy" id="1191159"/>
    <lineage>
        <taxon>Eukaryota</taxon>
        <taxon>Fungi</taxon>
        <taxon>Dikarya</taxon>
        <taxon>Ascomycota</taxon>
        <taxon>Pezizomycotina</taxon>
        <taxon>Sordariomycetes</taxon>
        <taxon>Sordariomycetidae</taxon>
        <taxon>Diaporthales</taxon>
        <taxon>Gnomoniaceae</taxon>
        <taxon>Gnomoniopsis</taxon>
    </lineage>
</organism>
<dbReference type="AlphaFoldDB" id="A0A9W9CVA1"/>
<protein>
    <submittedName>
        <fullName evidence="10">Uncharacterized protein</fullName>
    </submittedName>
</protein>
<comment type="similarity">
    <text evidence="8">Belongs to the ustYa family.</text>
</comment>
<dbReference type="PANTHER" id="PTHR33365:SF7">
    <property type="entry name" value="TAT PATHWAY SIGNAL SEQUENCE"/>
    <property type="match status" value="1"/>
</dbReference>
<keyword evidence="2 9" id="KW-0812">Transmembrane</keyword>
<evidence type="ECO:0000256" key="5">
    <source>
        <dbReference type="ARBA" id="ARBA00023026"/>
    </source>
</evidence>
<dbReference type="Pfam" id="PF11807">
    <property type="entry name" value="UstYa"/>
    <property type="match status" value="1"/>
</dbReference>
<dbReference type="OrthoDB" id="3687641at2759"/>
<name>A0A9W9CVA1_9PEZI</name>